<evidence type="ECO:0000313" key="2">
    <source>
        <dbReference type="Proteomes" id="UP001178281"/>
    </source>
</evidence>
<reference evidence="1" key="1">
    <citation type="submission" date="2023-08" db="EMBL/GenBank/DDBJ databases">
        <title>The draft genome of Tsukamurella strandjordii strain 050030.</title>
        <authorList>
            <person name="Zhao F."/>
            <person name="Feng Y."/>
            <person name="Zong Z."/>
        </authorList>
    </citation>
    <scope>NUCLEOTIDE SEQUENCE</scope>
    <source>
        <strain evidence="1">050030</strain>
    </source>
</reference>
<dbReference type="PANTHER" id="PTHR43293:SF1">
    <property type="entry name" value="ACETATE COA-TRANSFERASE YDIF"/>
    <property type="match status" value="1"/>
</dbReference>
<dbReference type="Pfam" id="PF01144">
    <property type="entry name" value="CoA_trans"/>
    <property type="match status" value="1"/>
</dbReference>
<dbReference type="PANTHER" id="PTHR43293">
    <property type="entry name" value="ACETATE COA-TRANSFERASE YDIF"/>
    <property type="match status" value="1"/>
</dbReference>
<keyword evidence="2" id="KW-1185">Reference proteome</keyword>
<proteinExistence type="predicted"/>
<evidence type="ECO:0000313" key="1">
    <source>
        <dbReference type="EMBL" id="MDP0399198.1"/>
    </source>
</evidence>
<protein>
    <submittedName>
        <fullName evidence="1">CoA-transferase</fullName>
        <ecNumber evidence="1">2.8.3.-</ecNumber>
    </submittedName>
</protein>
<accession>A0AA90NCB8</accession>
<dbReference type="RefSeq" id="WP_305111903.1">
    <property type="nucleotide sequence ID" value="NZ_JAUTIX010000005.1"/>
</dbReference>
<organism evidence="1 2">
    <name type="scientific">Tsukamurella strandjordii</name>
    <dbReference type="NCBI Taxonomy" id="147577"/>
    <lineage>
        <taxon>Bacteria</taxon>
        <taxon>Bacillati</taxon>
        <taxon>Actinomycetota</taxon>
        <taxon>Actinomycetes</taxon>
        <taxon>Mycobacteriales</taxon>
        <taxon>Tsukamurellaceae</taxon>
        <taxon>Tsukamurella</taxon>
    </lineage>
</organism>
<keyword evidence="1" id="KW-0808">Transferase</keyword>
<dbReference type="AlphaFoldDB" id="A0AA90NCB8"/>
<sequence>MTIDPVLTRTSASPIRDKVVTADEAVRLIRNGDYLVVEGFAGQGYAEELVLALERRYLASGNPKDLSLVFTVAQGDRGDRGFVHLCHDGMLKRSLGGHYGMAPALQKLAVSGGIEAYNLPQGVLAQLIRDTGAGKPGLLTRVGLGTFADPRLGGGKVNDVTTEDRVRIMEIDGTEYLFYKAFDRLDVAFLRGTTADPAGNVTMEKESLTLEALEIAIAVHNRGGLVIVQVERIAERGSLHPRDVKIPGVLVDCVVLATSPERHTQSWGSQYNPSMSGEIRQPMSRVAAMPLDPRKVIARRAAMELRPNSVVNLGIGVPEGVAAVATEEGILDYLTLTAEPGVIGGMPAGGTDFGSAVNPDAILAQPSQFDFYDGGGLDAAFLGLAQADQHGNVNVSRFGPRLAGAGGFINISQNAKSVYFLGTFLAPAHTEVVDGTIVTTQGPAAPKFLKDVDQRTFSGEYAVRSGQPVLFITERCVFVLTERGMELTEIAPGIDLQRDVLDLIEFEPVMDNPPVTMDPRIFRDEPMGLGDDLLTVPLEARFSYDANRNIFFLNLEGIAVRTEDDIQDAFTEIDQRLAKIGRQVNMVVNYDNFSLPPELADSFAACVRTTNRYCETVTRYTTSAFLRLKLADHLADRGLAPHLYESRGEAIAASHTPEAGAAE</sequence>
<dbReference type="EMBL" id="JAUTIX010000005">
    <property type="protein sequence ID" value="MDP0399198.1"/>
    <property type="molecule type" value="Genomic_DNA"/>
</dbReference>
<dbReference type="InterPro" id="IPR004165">
    <property type="entry name" value="CoA_trans_fam_I"/>
</dbReference>
<dbReference type="SMART" id="SM00882">
    <property type="entry name" value="CoA_trans"/>
    <property type="match status" value="2"/>
</dbReference>
<dbReference type="SUPFAM" id="SSF100950">
    <property type="entry name" value="NagB/RpiA/CoA transferase-like"/>
    <property type="match status" value="2"/>
</dbReference>
<dbReference type="Proteomes" id="UP001178281">
    <property type="component" value="Unassembled WGS sequence"/>
</dbReference>
<gene>
    <name evidence="1" type="ORF">Q7X28_14810</name>
</gene>
<dbReference type="EC" id="2.8.3.-" evidence="1"/>
<name>A0AA90NCB8_9ACTN</name>
<dbReference type="Gene3D" id="3.40.1080.10">
    <property type="entry name" value="Glutaconate Coenzyme A-transferase"/>
    <property type="match status" value="2"/>
</dbReference>
<dbReference type="InterPro" id="IPR037171">
    <property type="entry name" value="NagB/RpiA_transferase-like"/>
</dbReference>
<dbReference type="GO" id="GO:0008410">
    <property type="term" value="F:CoA-transferase activity"/>
    <property type="evidence" value="ECO:0007669"/>
    <property type="project" value="InterPro"/>
</dbReference>
<comment type="caution">
    <text evidence="1">The sequence shown here is derived from an EMBL/GenBank/DDBJ whole genome shotgun (WGS) entry which is preliminary data.</text>
</comment>